<evidence type="ECO:0000256" key="6">
    <source>
        <dbReference type="ARBA" id="ARBA00023204"/>
    </source>
</evidence>
<keyword evidence="3" id="KW-0227">DNA damage</keyword>
<dbReference type="Proteomes" id="UP000094389">
    <property type="component" value="Unassembled WGS sequence"/>
</dbReference>
<evidence type="ECO:0000256" key="1">
    <source>
        <dbReference type="ARBA" id="ARBA00006271"/>
    </source>
</evidence>
<dbReference type="Gene3D" id="3.40.1170.10">
    <property type="entry name" value="DNA repair protein MutS, domain I"/>
    <property type="match status" value="1"/>
</dbReference>
<dbReference type="OrthoDB" id="2534523at2759"/>
<dbReference type="GO" id="GO:0006298">
    <property type="term" value="P:mismatch repair"/>
    <property type="evidence" value="ECO:0007669"/>
    <property type="project" value="InterPro"/>
</dbReference>
<keyword evidence="2" id="KW-0547">Nucleotide-binding</keyword>
<dbReference type="PIRSF" id="PIRSF037677">
    <property type="entry name" value="DNA_mis_repair_Msh6"/>
    <property type="match status" value="1"/>
</dbReference>
<evidence type="ECO:0000256" key="2">
    <source>
        <dbReference type="ARBA" id="ARBA00022741"/>
    </source>
</evidence>
<dbReference type="InterPro" id="IPR036678">
    <property type="entry name" value="MutS_con_dom_sf"/>
</dbReference>
<dbReference type="PROSITE" id="PS00486">
    <property type="entry name" value="DNA_MISMATCH_REPAIR_2"/>
    <property type="match status" value="1"/>
</dbReference>
<dbReference type="SUPFAM" id="SSF55271">
    <property type="entry name" value="DNA repair protein MutS, domain I"/>
    <property type="match status" value="1"/>
</dbReference>
<dbReference type="InterPro" id="IPR027417">
    <property type="entry name" value="P-loop_NTPase"/>
</dbReference>
<dbReference type="Gene3D" id="3.40.50.300">
    <property type="entry name" value="P-loop containing nucleotide triphosphate hydrolases"/>
    <property type="match status" value="1"/>
</dbReference>
<dbReference type="GO" id="GO:0005524">
    <property type="term" value="F:ATP binding"/>
    <property type="evidence" value="ECO:0007669"/>
    <property type="project" value="UniProtKB-KW"/>
</dbReference>
<dbReference type="InterPro" id="IPR036187">
    <property type="entry name" value="DNA_mismatch_repair_MutS_sf"/>
</dbReference>
<keyword evidence="10" id="KW-1185">Reference proteome</keyword>
<dbReference type="Pfam" id="PF05192">
    <property type="entry name" value="MutS_III"/>
    <property type="match status" value="1"/>
</dbReference>
<dbReference type="GO" id="GO:0005739">
    <property type="term" value="C:mitochondrion"/>
    <property type="evidence" value="ECO:0007669"/>
    <property type="project" value="TreeGrafter"/>
</dbReference>
<dbReference type="OMA" id="AYPENDA"/>
<dbReference type="GO" id="GO:0140664">
    <property type="term" value="F:ATP-dependent DNA damage sensor activity"/>
    <property type="evidence" value="ECO:0007669"/>
    <property type="project" value="InterPro"/>
</dbReference>
<evidence type="ECO:0000256" key="4">
    <source>
        <dbReference type="ARBA" id="ARBA00022840"/>
    </source>
</evidence>
<evidence type="ECO:0000313" key="9">
    <source>
        <dbReference type="EMBL" id="ODV72026.1"/>
    </source>
</evidence>
<evidence type="ECO:0000256" key="3">
    <source>
        <dbReference type="ARBA" id="ARBA00022763"/>
    </source>
</evidence>
<dbReference type="Gene3D" id="3.30.420.110">
    <property type="entry name" value="MutS, connector domain"/>
    <property type="match status" value="1"/>
</dbReference>
<dbReference type="PANTHER" id="PTHR11361">
    <property type="entry name" value="DNA MISMATCH REPAIR PROTEIN MUTS FAMILY MEMBER"/>
    <property type="match status" value="1"/>
</dbReference>
<evidence type="ECO:0000256" key="5">
    <source>
        <dbReference type="ARBA" id="ARBA00023125"/>
    </source>
</evidence>
<dbReference type="Pfam" id="PF00488">
    <property type="entry name" value="MutS_V"/>
    <property type="match status" value="1"/>
</dbReference>
<dbReference type="Gene3D" id="1.10.1420.10">
    <property type="match status" value="2"/>
</dbReference>
<dbReference type="InterPro" id="IPR016151">
    <property type="entry name" value="DNA_mismatch_repair_MutS_N"/>
</dbReference>
<gene>
    <name evidence="9" type="ORF">CYBJADRAFT_178357</name>
</gene>
<keyword evidence="6" id="KW-0234">DNA repair</keyword>
<reference evidence="9 10" key="1">
    <citation type="journal article" date="2016" name="Proc. Natl. Acad. Sci. U.S.A.">
        <title>Comparative genomics of biotechnologically important yeasts.</title>
        <authorList>
            <person name="Riley R."/>
            <person name="Haridas S."/>
            <person name="Wolfe K.H."/>
            <person name="Lopes M.R."/>
            <person name="Hittinger C.T."/>
            <person name="Goeker M."/>
            <person name="Salamov A.A."/>
            <person name="Wisecaver J.H."/>
            <person name="Long T.M."/>
            <person name="Calvey C.H."/>
            <person name="Aerts A.L."/>
            <person name="Barry K.W."/>
            <person name="Choi C."/>
            <person name="Clum A."/>
            <person name="Coughlan A.Y."/>
            <person name="Deshpande S."/>
            <person name="Douglass A.P."/>
            <person name="Hanson S.J."/>
            <person name="Klenk H.-P."/>
            <person name="LaButti K.M."/>
            <person name="Lapidus A."/>
            <person name="Lindquist E.A."/>
            <person name="Lipzen A.M."/>
            <person name="Meier-Kolthoff J.P."/>
            <person name="Ohm R.A."/>
            <person name="Otillar R.P."/>
            <person name="Pangilinan J.L."/>
            <person name="Peng Y."/>
            <person name="Rokas A."/>
            <person name="Rosa C.A."/>
            <person name="Scheuner C."/>
            <person name="Sibirny A.A."/>
            <person name="Slot J.C."/>
            <person name="Stielow J.B."/>
            <person name="Sun H."/>
            <person name="Kurtzman C.P."/>
            <person name="Blackwell M."/>
            <person name="Grigoriev I.V."/>
            <person name="Jeffries T.W."/>
        </authorList>
    </citation>
    <scope>NUCLEOTIDE SEQUENCE [LARGE SCALE GENOMIC DNA]</scope>
    <source>
        <strain evidence="10">ATCC 18201 / CBS 1600 / BCRC 20928 / JCM 3617 / NBRC 0987 / NRRL Y-1542</strain>
    </source>
</reference>
<dbReference type="SUPFAM" id="SSF53150">
    <property type="entry name" value="DNA repair protein MutS, domain II"/>
    <property type="match status" value="1"/>
</dbReference>
<name>A0A1E4RXQ3_CYBJN</name>
<keyword evidence="4" id="KW-0067">ATP-binding</keyword>
<dbReference type="SUPFAM" id="SSF52540">
    <property type="entry name" value="P-loop containing nucleoside triphosphate hydrolases"/>
    <property type="match status" value="1"/>
</dbReference>
<evidence type="ECO:0000259" key="8">
    <source>
        <dbReference type="PROSITE" id="PS00486"/>
    </source>
</evidence>
<dbReference type="InterPro" id="IPR007696">
    <property type="entry name" value="DNA_mismatch_repair_MutS_core"/>
</dbReference>
<dbReference type="SMART" id="SM00534">
    <property type="entry name" value="MUTSac"/>
    <property type="match status" value="1"/>
</dbReference>
<keyword evidence="7" id="KW-0175">Coiled coil</keyword>
<evidence type="ECO:0000313" key="10">
    <source>
        <dbReference type="Proteomes" id="UP000094389"/>
    </source>
</evidence>
<dbReference type="InterPro" id="IPR007695">
    <property type="entry name" value="DNA_mismatch_repair_MutS-lik_N"/>
</dbReference>
<dbReference type="Pfam" id="PF01624">
    <property type="entry name" value="MutS_I"/>
    <property type="match status" value="1"/>
</dbReference>
<dbReference type="InterPro" id="IPR017261">
    <property type="entry name" value="DNA_mismatch_repair_MutS/MSH"/>
</dbReference>
<organism evidence="9 10">
    <name type="scientific">Cyberlindnera jadinii (strain ATCC 18201 / CBS 1600 / BCRC 20928 / JCM 3617 / NBRC 0987 / NRRL Y-1542)</name>
    <name type="common">Torula yeast</name>
    <name type="synonym">Candida utilis</name>
    <dbReference type="NCBI Taxonomy" id="983966"/>
    <lineage>
        <taxon>Eukaryota</taxon>
        <taxon>Fungi</taxon>
        <taxon>Dikarya</taxon>
        <taxon>Ascomycota</taxon>
        <taxon>Saccharomycotina</taxon>
        <taxon>Saccharomycetes</taxon>
        <taxon>Phaffomycetales</taxon>
        <taxon>Phaffomycetaceae</taxon>
        <taxon>Cyberlindnera</taxon>
    </lineage>
</organism>
<dbReference type="SMART" id="SM00533">
    <property type="entry name" value="MUTSd"/>
    <property type="match status" value="1"/>
</dbReference>
<dbReference type="GO" id="GO:0030983">
    <property type="term" value="F:mismatched DNA binding"/>
    <property type="evidence" value="ECO:0007669"/>
    <property type="project" value="InterPro"/>
</dbReference>
<dbReference type="EMBL" id="KV453937">
    <property type="protein sequence ID" value="ODV72026.1"/>
    <property type="molecule type" value="Genomic_DNA"/>
</dbReference>
<dbReference type="GO" id="GO:0005634">
    <property type="term" value="C:nucleus"/>
    <property type="evidence" value="ECO:0007669"/>
    <property type="project" value="TreeGrafter"/>
</dbReference>
<protein>
    <recommendedName>
        <fullName evidence="8">DNA mismatch repair proteins mutS family domain-containing protein</fullName>
    </recommendedName>
</protein>
<feature type="coiled-coil region" evidence="7">
    <location>
        <begin position="387"/>
        <end position="446"/>
    </location>
</feature>
<dbReference type="Pfam" id="PF05188">
    <property type="entry name" value="MutS_II"/>
    <property type="match status" value="1"/>
</dbReference>
<comment type="similarity">
    <text evidence="1">Belongs to the DNA mismatch repair MutS family.</text>
</comment>
<dbReference type="InterPro" id="IPR000432">
    <property type="entry name" value="DNA_mismatch_repair_MutS_C"/>
</dbReference>
<accession>A0A1E4RXQ3</accession>
<evidence type="ECO:0000256" key="7">
    <source>
        <dbReference type="SAM" id="Coils"/>
    </source>
</evidence>
<dbReference type="InterPro" id="IPR007860">
    <property type="entry name" value="DNA_mmatch_repair_MutS_con_dom"/>
</dbReference>
<sequence>MSYIRDVIDQYPGYIVLTQVGSFYELYFEQASEIAPLLRLTLTRREFKDYAIPMSGFPLGQLQKYISILVQDLQRGVVIVDQFKKDTAIDNDPQQFGRKVSRIITPGTLIDELFLDEQSNNFLLAIKFPEKLFTREPDPDAHVGLCWTDLSVGTLYVQETRLDDLVSSVNRLHPVEILVDDDVPPELLNTSQWHKEFSHFQQYLVKYVKAKRHKTIEEYFHMFEHGNSALKRSFQEFTAKEIASLRSVLQYIENHLPDSPISLEIPQKQYPQNILHIDTRTSEALELHRSLRERFLKGSLFSSIKRTVTPGGARLLAQWLSAPSRDLKELKKRQKIVLTFAKNSPFRADVILTLSQIHDLNRIVQRLSFGRGSPLELVQLAHSLQLVDVLKEKIEEEMESSAQAKRSLTQLLDNYVSKSHLSEEILKDLDEEAILLEMKVQEEELKREINPAVVEKKGRNHDTRVELQYIVREEASPILMRLHKKLRQLESEKIELQHSLNTRLVDTGKFKEASLKVTLGSDYLIHVRGGTKSPFNEIESLLPNALETSRGKLTRWLDMKEWRVLGQSIDSTIFRIKAEEQNVIKELRRKVISNSMALRQIARTMEYIDVLSSFATLTVEKDLVCPKLDQSLELDIRRGRHLVVEEGLKFDLKNFTPNSCSLIDSKSKWVITGPNMGGKSTFLRQNAIIVIMAQMGCFVPAESARIGLVDKIFSRVGFGDDLYNQMSTFMVEMVETNYILQGATKRSLAILDEVGRGTSGREGVALAYVTLFHLLKVNGCRVLFATHFGKEIASLLKRDGVFDNFVFKKTGVVEVNGDVVIKHDLQDGITEKSYAINVAQLAGYSPGLVQKAHDVLNYMESNSIL</sequence>
<dbReference type="InterPro" id="IPR045076">
    <property type="entry name" value="MutS"/>
</dbReference>
<dbReference type="RefSeq" id="XP_020069065.1">
    <property type="nucleotide sequence ID" value="XM_020216926.1"/>
</dbReference>
<feature type="domain" description="DNA mismatch repair proteins mutS family" evidence="8">
    <location>
        <begin position="747"/>
        <end position="763"/>
    </location>
</feature>
<dbReference type="AlphaFoldDB" id="A0A1E4RXQ3"/>
<proteinExistence type="inferred from homology"/>
<dbReference type="STRING" id="983966.A0A1E4RXQ3"/>
<dbReference type="GO" id="GO:0043504">
    <property type="term" value="P:mitochondrial DNA repair"/>
    <property type="evidence" value="ECO:0007669"/>
    <property type="project" value="TreeGrafter"/>
</dbReference>
<dbReference type="SUPFAM" id="SSF48334">
    <property type="entry name" value="DNA repair protein MutS, domain III"/>
    <property type="match status" value="1"/>
</dbReference>
<dbReference type="GeneID" id="30991322"/>
<keyword evidence="5" id="KW-0238">DNA-binding</keyword>
<dbReference type="PANTHER" id="PTHR11361:SF34">
    <property type="entry name" value="DNA MISMATCH REPAIR PROTEIN MSH1, MITOCHONDRIAL"/>
    <property type="match status" value="1"/>
</dbReference>